<evidence type="ECO:0000313" key="2">
    <source>
        <dbReference type="EMBL" id="PKW14293.1"/>
    </source>
</evidence>
<feature type="domain" description="YgjP-like metallopeptidase" evidence="1">
    <location>
        <begin position="29"/>
        <end position="228"/>
    </location>
</feature>
<gene>
    <name evidence="2" type="ORF">A8926_1898</name>
</gene>
<dbReference type="Proteomes" id="UP000233786">
    <property type="component" value="Unassembled WGS sequence"/>
</dbReference>
<dbReference type="AlphaFoldDB" id="A0A2N3XUD1"/>
<name>A0A2N3XUD1_SACSN</name>
<organism evidence="2 3">
    <name type="scientific">Saccharopolyspora spinosa</name>
    <dbReference type="NCBI Taxonomy" id="60894"/>
    <lineage>
        <taxon>Bacteria</taxon>
        <taxon>Bacillati</taxon>
        <taxon>Actinomycetota</taxon>
        <taxon>Actinomycetes</taxon>
        <taxon>Pseudonocardiales</taxon>
        <taxon>Pseudonocardiaceae</taxon>
        <taxon>Saccharopolyspora</taxon>
    </lineage>
</organism>
<dbReference type="Pfam" id="PF01863">
    <property type="entry name" value="YgjP-like"/>
    <property type="match status" value="1"/>
</dbReference>
<dbReference type="PANTHER" id="PTHR30399">
    <property type="entry name" value="UNCHARACTERIZED PROTEIN YGJP"/>
    <property type="match status" value="1"/>
</dbReference>
<dbReference type="InterPro" id="IPR002725">
    <property type="entry name" value="YgjP-like_metallopeptidase"/>
</dbReference>
<comment type="caution">
    <text evidence="2">The sequence shown here is derived from an EMBL/GenBank/DDBJ whole genome shotgun (WGS) entry which is preliminary data.</text>
</comment>
<evidence type="ECO:0000259" key="1">
    <source>
        <dbReference type="Pfam" id="PF01863"/>
    </source>
</evidence>
<dbReference type="STRING" id="994479.GCA_000194155_02176"/>
<sequence>MTDILDAAVERAGLPVHWSWRIEVRPRRRTLGLDVLPDGSIVIAVPRQTTPEDVTGVLRERRLWLAKAVRRREALAAEHPAKELVNGEGFTYLGRHYRLLLVDEQTAPVRLRGGWLRLRGDAGAADIVDWYRVRGRHWLIEKVRSWAGRVGVEPPEVLVRDLSTRWGLRTKDRSLAFHWASMQLSPDLLDLVVVHELIHLLVPRHDDEFRQRLLVALPEAVVLESKLHDEGRRVWMGAVRAAL</sequence>
<accession>A0A2N3XUD1</accession>
<dbReference type="RefSeq" id="WP_010694422.1">
    <property type="nucleotide sequence ID" value="NZ_CP172070.1"/>
</dbReference>
<reference evidence="2" key="1">
    <citation type="submission" date="2017-12" db="EMBL/GenBank/DDBJ databases">
        <title>Sequencing the genomes of 1000 Actinobacteria strains.</title>
        <authorList>
            <person name="Klenk H.-P."/>
        </authorList>
    </citation>
    <scope>NUCLEOTIDE SEQUENCE [LARGE SCALE GENOMIC DNA]</scope>
    <source>
        <strain evidence="2">DSM 44228</strain>
    </source>
</reference>
<keyword evidence="3" id="KW-1185">Reference proteome</keyword>
<evidence type="ECO:0000313" key="3">
    <source>
        <dbReference type="Proteomes" id="UP000233786"/>
    </source>
</evidence>
<proteinExistence type="predicted"/>
<dbReference type="Gene3D" id="3.30.2010.10">
    <property type="entry name" value="Metalloproteases ('zincins'), catalytic domain"/>
    <property type="match status" value="1"/>
</dbReference>
<dbReference type="OrthoDB" id="9811177at2"/>
<protein>
    <recommendedName>
        <fullName evidence="1">YgjP-like metallopeptidase domain-containing protein</fullName>
    </recommendedName>
</protein>
<dbReference type="CDD" id="cd07344">
    <property type="entry name" value="M48_yhfN_like"/>
    <property type="match status" value="1"/>
</dbReference>
<dbReference type="PANTHER" id="PTHR30399:SF1">
    <property type="entry name" value="UTP PYROPHOSPHATASE"/>
    <property type="match status" value="1"/>
</dbReference>
<dbReference type="EMBL" id="PJNB01000001">
    <property type="protein sequence ID" value="PKW14293.1"/>
    <property type="molecule type" value="Genomic_DNA"/>
</dbReference>
<dbReference type="InterPro" id="IPR053136">
    <property type="entry name" value="UTP_pyrophosphatase-like"/>
</dbReference>